<reference evidence="1 2" key="1">
    <citation type="submission" date="2018-11" db="EMBL/GenBank/DDBJ databases">
        <title>Micromonospora sp. PPF5-17, a new actinomycetes isolated from a hot spring soil.</title>
        <authorList>
            <person name="Thawai C."/>
        </authorList>
    </citation>
    <scope>NUCLEOTIDE SEQUENCE [LARGE SCALE GENOMIC DNA]</scope>
    <source>
        <strain evidence="1 2">PPF5-17</strain>
    </source>
</reference>
<organism evidence="1 2">
    <name type="scientific">Micromonospora solifontis</name>
    <dbReference type="NCBI Taxonomy" id="2487138"/>
    <lineage>
        <taxon>Bacteria</taxon>
        <taxon>Bacillati</taxon>
        <taxon>Actinomycetota</taxon>
        <taxon>Actinomycetes</taxon>
        <taxon>Micromonosporales</taxon>
        <taxon>Micromonosporaceae</taxon>
        <taxon>Micromonospora</taxon>
    </lineage>
</organism>
<name>A0ABX9WJ04_9ACTN</name>
<protein>
    <submittedName>
        <fullName evidence="1">Uncharacterized protein</fullName>
    </submittedName>
</protein>
<accession>A0ABX9WJ04</accession>
<evidence type="ECO:0000313" key="2">
    <source>
        <dbReference type="Proteomes" id="UP000280698"/>
    </source>
</evidence>
<proteinExistence type="predicted"/>
<dbReference type="EMBL" id="RJLN01000013">
    <property type="protein sequence ID" value="RNM00173.1"/>
    <property type="molecule type" value="Genomic_DNA"/>
</dbReference>
<comment type="caution">
    <text evidence="1">The sequence shown here is derived from an EMBL/GenBank/DDBJ whole genome shotgun (WGS) entry which is preliminary data.</text>
</comment>
<dbReference type="Proteomes" id="UP000280698">
    <property type="component" value="Unassembled WGS sequence"/>
</dbReference>
<keyword evidence="2" id="KW-1185">Reference proteome</keyword>
<evidence type="ECO:0000313" key="1">
    <source>
        <dbReference type="EMBL" id="RNM00173.1"/>
    </source>
</evidence>
<sequence>MVLPAGKAPHLLIDWSGEVAGMPAPAGQRALGQVGAGRSVQVAEVGVYGAVGYRHLGDVASGQARGRLRGPAGQVVVGCMSGPGRGLRGVGLVRTRWAGCPVTVGWVGPNAVGGLPVAVGWAGPVLVGWKSGRRGLAIPSWWAGLGPESR</sequence>
<gene>
    <name evidence="1" type="ORF">EFE23_06840</name>
</gene>